<keyword evidence="2" id="KW-1185">Reference proteome</keyword>
<gene>
    <name evidence="1" type="ORF">AIOL_003720</name>
</gene>
<comment type="caution">
    <text evidence="1">The sequence shown here is derived from an EMBL/GenBank/DDBJ whole genome shotgun (WGS) entry which is preliminary data.</text>
</comment>
<evidence type="ECO:0000313" key="1">
    <source>
        <dbReference type="EMBL" id="KMW58741.1"/>
    </source>
</evidence>
<accession>A0A0J9E7P4</accession>
<organism evidence="1 2">
    <name type="scientific">Candidatus Rhodobacter oscarellae</name>
    <dbReference type="NCBI Taxonomy" id="1675527"/>
    <lineage>
        <taxon>Bacteria</taxon>
        <taxon>Pseudomonadati</taxon>
        <taxon>Pseudomonadota</taxon>
        <taxon>Alphaproteobacteria</taxon>
        <taxon>Rhodobacterales</taxon>
        <taxon>Rhodobacter group</taxon>
        <taxon>Rhodobacter</taxon>
    </lineage>
</organism>
<evidence type="ECO:0008006" key="3">
    <source>
        <dbReference type="Google" id="ProtNLM"/>
    </source>
</evidence>
<protein>
    <recommendedName>
        <fullName evidence="3">Phosphoglycerate mutase family protein</fullName>
    </recommendedName>
</protein>
<proteinExistence type="predicted"/>
<dbReference type="OrthoDB" id="34197at2"/>
<dbReference type="PATRIC" id="fig|1675527.3.peg.3897"/>
<evidence type="ECO:0000313" key="2">
    <source>
        <dbReference type="Proteomes" id="UP000037178"/>
    </source>
</evidence>
<name>A0A0J9E7P4_9RHOB</name>
<reference evidence="1 2" key="1">
    <citation type="submission" date="2015-06" db="EMBL/GenBank/DDBJ databases">
        <title>Draft genome sequence of an Alphaproteobacteria species associated to the Mediterranean sponge Oscarella lobularis.</title>
        <authorList>
            <person name="Jourda C."/>
            <person name="Santini S."/>
            <person name="Claverie J.-M."/>
        </authorList>
    </citation>
    <scope>NUCLEOTIDE SEQUENCE [LARGE SCALE GENOMIC DNA]</scope>
    <source>
        <strain evidence="1">IGS</strain>
    </source>
</reference>
<dbReference type="CDD" id="cd07067">
    <property type="entry name" value="HP_PGM_like"/>
    <property type="match status" value="1"/>
</dbReference>
<sequence length="188" mass="20112">MKVIFLTHAEVIIDPDTPVPDWPLNDLGRARHARFATDPALQSVGTIFCSAERKARDAAEITGAVLGVAPRIRPALGENDRSATGYLPGPEFEATADLFFANPQDSIRGWERAVDAQARIVTAVREALAEPRSEGDVLIVAHGGVATLLRCHLAGIPISRAQDQSGGGGNWYAFAPDMTSAATEWRAI</sequence>
<dbReference type="SUPFAM" id="SSF53254">
    <property type="entry name" value="Phosphoglycerate mutase-like"/>
    <property type="match status" value="1"/>
</dbReference>
<dbReference type="RefSeq" id="WP_049644317.1">
    <property type="nucleotide sequence ID" value="NZ_LFTY01000002.1"/>
</dbReference>
<dbReference type="STRING" id="1675527.AIOL_003720"/>
<dbReference type="InterPro" id="IPR013078">
    <property type="entry name" value="His_Pase_superF_clade-1"/>
</dbReference>
<dbReference type="EMBL" id="LFTY01000002">
    <property type="protein sequence ID" value="KMW58741.1"/>
    <property type="molecule type" value="Genomic_DNA"/>
</dbReference>
<dbReference type="InterPro" id="IPR029033">
    <property type="entry name" value="His_PPase_superfam"/>
</dbReference>
<dbReference type="Pfam" id="PF00300">
    <property type="entry name" value="His_Phos_1"/>
    <property type="match status" value="1"/>
</dbReference>
<dbReference type="AlphaFoldDB" id="A0A0J9E7P4"/>
<dbReference type="Proteomes" id="UP000037178">
    <property type="component" value="Unassembled WGS sequence"/>
</dbReference>
<dbReference type="Gene3D" id="3.40.50.1240">
    <property type="entry name" value="Phosphoglycerate mutase-like"/>
    <property type="match status" value="1"/>
</dbReference>